<evidence type="ECO:0000313" key="2">
    <source>
        <dbReference type="EMBL" id="PZO75180.1"/>
    </source>
</evidence>
<name>A0A2W4YYL6_9SPHN</name>
<dbReference type="Proteomes" id="UP000248614">
    <property type="component" value="Unassembled WGS sequence"/>
</dbReference>
<comment type="caution">
    <text evidence="2">The sequence shown here is derived from an EMBL/GenBank/DDBJ whole genome shotgun (WGS) entry which is preliminary data.</text>
</comment>
<accession>A0A2W4YYL6</accession>
<evidence type="ECO:0000313" key="3">
    <source>
        <dbReference type="Proteomes" id="UP000248614"/>
    </source>
</evidence>
<feature type="domain" description="Bacterial Pleckstrin homology" evidence="1">
    <location>
        <begin position="4"/>
        <end position="118"/>
    </location>
</feature>
<dbReference type="Gene3D" id="2.30.29.50">
    <property type="entry name" value="Bacterial Pleckstrin homology domain"/>
    <property type="match status" value="1"/>
</dbReference>
<reference evidence="2 3" key="1">
    <citation type="submission" date="2017-08" db="EMBL/GenBank/DDBJ databases">
        <title>Infants hospitalized years apart are colonized by the same room-sourced microbial strains.</title>
        <authorList>
            <person name="Brooks B."/>
            <person name="Olm M.R."/>
            <person name="Firek B.A."/>
            <person name="Baker R."/>
            <person name="Thomas B.C."/>
            <person name="Morowitz M.J."/>
            <person name="Banfield J.F."/>
        </authorList>
    </citation>
    <scope>NUCLEOTIDE SEQUENCE [LARGE SCALE GENOMIC DNA]</scope>
    <source>
        <strain evidence="2">S2_018_000_R3_110</strain>
    </source>
</reference>
<dbReference type="InterPro" id="IPR037063">
    <property type="entry name" value="PHb_sf"/>
</dbReference>
<dbReference type="Pfam" id="PF08000">
    <property type="entry name" value="bPH_1"/>
    <property type="match status" value="1"/>
</dbReference>
<protein>
    <submittedName>
        <fullName evidence="2">PH domain-containing protein</fullName>
    </submittedName>
</protein>
<dbReference type="CDD" id="cd13225">
    <property type="entry name" value="PH-like_bacteria"/>
    <property type="match status" value="1"/>
</dbReference>
<evidence type="ECO:0000259" key="1">
    <source>
        <dbReference type="Pfam" id="PF08000"/>
    </source>
</evidence>
<organism evidence="2 3">
    <name type="scientific">Sphingomonas hengshuiensis</name>
    <dbReference type="NCBI Taxonomy" id="1609977"/>
    <lineage>
        <taxon>Bacteria</taxon>
        <taxon>Pseudomonadati</taxon>
        <taxon>Pseudomonadota</taxon>
        <taxon>Alphaproteobacteria</taxon>
        <taxon>Sphingomonadales</taxon>
        <taxon>Sphingomonadaceae</taxon>
        <taxon>Sphingomonas</taxon>
    </lineage>
</organism>
<sequence>MGLFSSHEVDPADIREKYGHALIAGEEVLAAFRSLRDTAFLTDLRFVLVDVQGITGSKIAFRSVPYRSITGFSVESAGTFDLDSDLHLWVTGQAAPMVLKVSRNADPAAIQRLLAELVLGKR</sequence>
<gene>
    <name evidence="2" type="ORF">DI632_12090</name>
</gene>
<dbReference type="EMBL" id="QFNF01000034">
    <property type="protein sequence ID" value="PZO75180.1"/>
    <property type="molecule type" value="Genomic_DNA"/>
</dbReference>
<dbReference type="InterPro" id="IPR012544">
    <property type="entry name" value="PHb"/>
</dbReference>
<proteinExistence type="predicted"/>
<dbReference type="SUPFAM" id="SSF50729">
    <property type="entry name" value="PH domain-like"/>
    <property type="match status" value="1"/>
</dbReference>
<dbReference type="AlphaFoldDB" id="A0A2W4YYL6"/>